<organism evidence="6">
    <name type="scientific">Paramoeba aestuarina</name>
    <dbReference type="NCBI Taxonomy" id="180227"/>
    <lineage>
        <taxon>Eukaryota</taxon>
        <taxon>Amoebozoa</taxon>
        <taxon>Discosea</taxon>
        <taxon>Flabellinia</taxon>
        <taxon>Dactylopodida</taxon>
        <taxon>Paramoebidae</taxon>
        <taxon>Paramoeba</taxon>
    </lineage>
</organism>
<evidence type="ECO:0000256" key="1">
    <source>
        <dbReference type="ARBA" id="ARBA00004370"/>
    </source>
</evidence>
<accession>A0A7S4NRT7</accession>
<feature type="transmembrane region" description="Helical" evidence="5">
    <location>
        <begin position="135"/>
        <end position="155"/>
    </location>
</feature>
<dbReference type="EMBL" id="HBKR01015703">
    <property type="protein sequence ID" value="CAE2303392.1"/>
    <property type="molecule type" value="Transcribed_RNA"/>
</dbReference>
<feature type="transmembrane region" description="Helical" evidence="5">
    <location>
        <begin position="67"/>
        <end position="86"/>
    </location>
</feature>
<gene>
    <name evidence="6" type="ORF">NAES01612_LOCUS10392</name>
</gene>
<sequence length="161" mass="18221">MRFAENAVEEFCQLTIAMLLLYFGAIMIQVYTKKKLGSECEKKGKKFTRYTDPPEEMIRADRCVANLLEWLPFFFGLLMTNTLFVITPSLQSPSPIPPLPFVVKVLAWSYVALRLGYVISVSSGNFRQNGIQKGLVMFTMPAYLCLLGLLLLSIGNCLFLF</sequence>
<feature type="transmembrane region" description="Helical" evidence="5">
    <location>
        <begin position="14"/>
        <end position="32"/>
    </location>
</feature>
<evidence type="ECO:0000256" key="4">
    <source>
        <dbReference type="ARBA" id="ARBA00023136"/>
    </source>
</evidence>
<dbReference type="InterPro" id="IPR001129">
    <property type="entry name" value="Membr-assoc_MAPEG"/>
</dbReference>
<evidence type="ECO:0000256" key="5">
    <source>
        <dbReference type="SAM" id="Phobius"/>
    </source>
</evidence>
<keyword evidence="4 5" id="KW-0472">Membrane</keyword>
<dbReference type="SUPFAM" id="SSF161084">
    <property type="entry name" value="MAPEG domain-like"/>
    <property type="match status" value="1"/>
</dbReference>
<name>A0A7S4NRT7_9EUKA</name>
<dbReference type="GO" id="GO:0016020">
    <property type="term" value="C:membrane"/>
    <property type="evidence" value="ECO:0007669"/>
    <property type="project" value="UniProtKB-SubCell"/>
</dbReference>
<reference evidence="6" key="1">
    <citation type="submission" date="2021-01" db="EMBL/GenBank/DDBJ databases">
        <authorList>
            <person name="Corre E."/>
            <person name="Pelletier E."/>
            <person name="Niang G."/>
            <person name="Scheremetjew M."/>
            <person name="Finn R."/>
            <person name="Kale V."/>
            <person name="Holt S."/>
            <person name="Cochrane G."/>
            <person name="Meng A."/>
            <person name="Brown T."/>
            <person name="Cohen L."/>
        </authorList>
    </citation>
    <scope>NUCLEOTIDE SEQUENCE</scope>
    <source>
        <strain evidence="6">SoJaBio B1-5/56/2</strain>
    </source>
</reference>
<proteinExistence type="predicted"/>
<evidence type="ECO:0000256" key="3">
    <source>
        <dbReference type="ARBA" id="ARBA00022989"/>
    </source>
</evidence>
<feature type="transmembrane region" description="Helical" evidence="5">
    <location>
        <begin position="106"/>
        <end position="123"/>
    </location>
</feature>
<dbReference type="Gene3D" id="1.20.120.550">
    <property type="entry name" value="Membrane associated eicosanoid/glutathione metabolism-like domain"/>
    <property type="match status" value="1"/>
</dbReference>
<evidence type="ECO:0000313" key="6">
    <source>
        <dbReference type="EMBL" id="CAE2303392.1"/>
    </source>
</evidence>
<keyword evidence="2 5" id="KW-0812">Transmembrane</keyword>
<evidence type="ECO:0000256" key="2">
    <source>
        <dbReference type="ARBA" id="ARBA00022692"/>
    </source>
</evidence>
<dbReference type="AlphaFoldDB" id="A0A7S4NRT7"/>
<dbReference type="InterPro" id="IPR023352">
    <property type="entry name" value="MAPEG-like_dom_sf"/>
</dbReference>
<keyword evidence="3 5" id="KW-1133">Transmembrane helix</keyword>
<protein>
    <submittedName>
        <fullName evidence="6">Uncharacterized protein</fullName>
    </submittedName>
</protein>
<comment type="subcellular location">
    <subcellularLocation>
        <location evidence="1">Membrane</location>
    </subcellularLocation>
</comment>
<dbReference type="Pfam" id="PF01124">
    <property type="entry name" value="MAPEG"/>
    <property type="match status" value="1"/>
</dbReference>